<protein>
    <submittedName>
        <fullName evidence="1">Uncharacterized protein</fullName>
    </submittedName>
</protein>
<keyword evidence="2" id="KW-1185">Reference proteome</keyword>
<dbReference type="AlphaFoldDB" id="A0A392T983"/>
<dbReference type="EMBL" id="LXQA010528120">
    <property type="protein sequence ID" value="MCI57382.1"/>
    <property type="molecule type" value="Genomic_DNA"/>
</dbReference>
<reference evidence="1 2" key="1">
    <citation type="journal article" date="2018" name="Front. Plant Sci.">
        <title>Red Clover (Trifolium pratense) and Zigzag Clover (T. medium) - A Picture of Genomic Similarities and Differences.</title>
        <authorList>
            <person name="Dluhosova J."/>
            <person name="Istvanek J."/>
            <person name="Nedelnik J."/>
            <person name="Repkova J."/>
        </authorList>
    </citation>
    <scope>NUCLEOTIDE SEQUENCE [LARGE SCALE GENOMIC DNA]</scope>
    <source>
        <strain evidence="2">cv. 10/8</strain>
        <tissue evidence="1">Leaf</tissue>
    </source>
</reference>
<feature type="non-terminal residue" evidence="1">
    <location>
        <position position="21"/>
    </location>
</feature>
<sequence length="21" mass="2192">MIGKVFALSGEGSGQVDNLIR</sequence>
<evidence type="ECO:0000313" key="2">
    <source>
        <dbReference type="Proteomes" id="UP000265520"/>
    </source>
</evidence>
<organism evidence="1 2">
    <name type="scientific">Trifolium medium</name>
    <dbReference type="NCBI Taxonomy" id="97028"/>
    <lineage>
        <taxon>Eukaryota</taxon>
        <taxon>Viridiplantae</taxon>
        <taxon>Streptophyta</taxon>
        <taxon>Embryophyta</taxon>
        <taxon>Tracheophyta</taxon>
        <taxon>Spermatophyta</taxon>
        <taxon>Magnoliopsida</taxon>
        <taxon>eudicotyledons</taxon>
        <taxon>Gunneridae</taxon>
        <taxon>Pentapetalae</taxon>
        <taxon>rosids</taxon>
        <taxon>fabids</taxon>
        <taxon>Fabales</taxon>
        <taxon>Fabaceae</taxon>
        <taxon>Papilionoideae</taxon>
        <taxon>50 kb inversion clade</taxon>
        <taxon>NPAAA clade</taxon>
        <taxon>Hologalegina</taxon>
        <taxon>IRL clade</taxon>
        <taxon>Trifolieae</taxon>
        <taxon>Trifolium</taxon>
    </lineage>
</organism>
<dbReference type="Proteomes" id="UP000265520">
    <property type="component" value="Unassembled WGS sequence"/>
</dbReference>
<evidence type="ECO:0000313" key="1">
    <source>
        <dbReference type="EMBL" id="MCI57382.1"/>
    </source>
</evidence>
<name>A0A392T983_9FABA</name>
<proteinExistence type="predicted"/>
<accession>A0A392T983</accession>
<comment type="caution">
    <text evidence="1">The sequence shown here is derived from an EMBL/GenBank/DDBJ whole genome shotgun (WGS) entry which is preliminary data.</text>
</comment>